<dbReference type="Proteomes" id="UP000499080">
    <property type="component" value="Unassembled WGS sequence"/>
</dbReference>
<accession>A0A4Y2RBA8</accession>
<protein>
    <submittedName>
        <fullName evidence="1">Uncharacterized protein</fullName>
    </submittedName>
</protein>
<evidence type="ECO:0000313" key="1">
    <source>
        <dbReference type="EMBL" id="GBN72700.1"/>
    </source>
</evidence>
<sequence length="134" mass="15021">MQRTLVFLGSGTHCYILAVSFSSAKQSYRNFRLTGSLSVTQTSRESEHVRKRGTKLLQVARHAKHHVSHVLASRSAAPNDTCGITHGDTFFPHTVSLFIPPAGKGFQQFPHFFHAVTSAVQLSVERFNPFQRFH</sequence>
<evidence type="ECO:0000313" key="2">
    <source>
        <dbReference type="Proteomes" id="UP000499080"/>
    </source>
</evidence>
<dbReference type="EMBL" id="BGPR01016360">
    <property type="protein sequence ID" value="GBN72700.1"/>
    <property type="molecule type" value="Genomic_DNA"/>
</dbReference>
<gene>
    <name evidence="1" type="ORF">AVEN_122009_1</name>
</gene>
<reference evidence="1 2" key="1">
    <citation type="journal article" date="2019" name="Sci. Rep.">
        <title>Orb-weaving spider Araneus ventricosus genome elucidates the spidroin gene catalogue.</title>
        <authorList>
            <person name="Kono N."/>
            <person name="Nakamura H."/>
            <person name="Ohtoshi R."/>
            <person name="Moran D.A.P."/>
            <person name="Shinohara A."/>
            <person name="Yoshida Y."/>
            <person name="Fujiwara M."/>
            <person name="Mori M."/>
            <person name="Tomita M."/>
            <person name="Arakawa K."/>
        </authorList>
    </citation>
    <scope>NUCLEOTIDE SEQUENCE [LARGE SCALE GENOMIC DNA]</scope>
</reference>
<name>A0A4Y2RBA8_ARAVE</name>
<proteinExistence type="predicted"/>
<organism evidence="1 2">
    <name type="scientific">Araneus ventricosus</name>
    <name type="common">Orbweaver spider</name>
    <name type="synonym">Epeira ventricosa</name>
    <dbReference type="NCBI Taxonomy" id="182803"/>
    <lineage>
        <taxon>Eukaryota</taxon>
        <taxon>Metazoa</taxon>
        <taxon>Ecdysozoa</taxon>
        <taxon>Arthropoda</taxon>
        <taxon>Chelicerata</taxon>
        <taxon>Arachnida</taxon>
        <taxon>Araneae</taxon>
        <taxon>Araneomorphae</taxon>
        <taxon>Entelegynae</taxon>
        <taxon>Araneoidea</taxon>
        <taxon>Araneidae</taxon>
        <taxon>Araneus</taxon>
    </lineage>
</organism>
<comment type="caution">
    <text evidence="1">The sequence shown here is derived from an EMBL/GenBank/DDBJ whole genome shotgun (WGS) entry which is preliminary data.</text>
</comment>
<dbReference type="AlphaFoldDB" id="A0A4Y2RBA8"/>
<keyword evidence="2" id="KW-1185">Reference proteome</keyword>